<feature type="transmembrane region" description="Helical" evidence="1">
    <location>
        <begin position="28"/>
        <end position="53"/>
    </location>
</feature>
<sequence length="158" mass="16575">MDGAAEYRPLAAEAAGAGASHSSAELTIMELFCCILLSFATVFITQALFMAAARSDDPEPRLFIRLVAAQGLDPPGVALADVRSPIFELAVEADRVPEGKRGPCAGGRDAMLRVSYHGVILAWGSVPQFCIDSGSVASVVATAEGSVLREELRNLVRG</sequence>
<proteinExistence type="predicted"/>
<evidence type="ECO:0000313" key="2">
    <source>
        <dbReference type="EMBL" id="RLM93075.1"/>
    </source>
</evidence>
<accession>A0A3L6R1I2</accession>
<gene>
    <name evidence="2" type="ORF">C2845_PM08G20800</name>
</gene>
<name>A0A3L6R1I2_PANMI</name>
<dbReference type="OrthoDB" id="674304at2759"/>
<keyword evidence="1" id="KW-0472">Membrane</keyword>
<dbReference type="PANTHER" id="PTHR33994:SF17">
    <property type="entry name" value="OS01G0655600 PROTEIN"/>
    <property type="match status" value="1"/>
</dbReference>
<reference evidence="3" key="1">
    <citation type="journal article" date="2019" name="Nat. Commun.">
        <title>The genome of broomcorn millet.</title>
        <authorList>
            <person name="Zou C."/>
            <person name="Miki D."/>
            <person name="Li D."/>
            <person name="Tang Q."/>
            <person name="Xiao L."/>
            <person name="Rajput S."/>
            <person name="Deng P."/>
            <person name="Jia W."/>
            <person name="Huang R."/>
            <person name="Zhang M."/>
            <person name="Sun Y."/>
            <person name="Hu J."/>
            <person name="Fu X."/>
            <person name="Schnable P.S."/>
            <person name="Li F."/>
            <person name="Zhang H."/>
            <person name="Feng B."/>
            <person name="Zhu X."/>
            <person name="Liu R."/>
            <person name="Schnable J.C."/>
            <person name="Zhu J.-K."/>
            <person name="Zhang H."/>
        </authorList>
    </citation>
    <scope>NUCLEOTIDE SEQUENCE [LARGE SCALE GENOMIC DNA]</scope>
</reference>
<dbReference type="Proteomes" id="UP000275267">
    <property type="component" value="Unassembled WGS sequence"/>
</dbReference>
<dbReference type="PANTHER" id="PTHR33994">
    <property type="entry name" value="OS04G0515000 PROTEIN"/>
    <property type="match status" value="1"/>
</dbReference>
<comment type="caution">
    <text evidence="2">The sequence shown here is derived from an EMBL/GenBank/DDBJ whole genome shotgun (WGS) entry which is preliminary data.</text>
</comment>
<keyword evidence="1" id="KW-0812">Transmembrane</keyword>
<dbReference type="EMBL" id="PQIB02000010">
    <property type="protein sequence ID" value="RLM93075.1"/>
    <property type="molecule type" value="Genomic_DNA"/>
</dbReference>
<keyword evidence="1" id="KW-1133">Transmembrane helix</keyword>
<protein>
    <submittedName>
        <fullName evidence="2">Uncharacterized protein</fullName>
    </submittedName>
</protein>
<keyword evidence="3" id="KW-1185">Reference proteome</keyword>
<dbReference type="AlphaFoldDB" id="A0A3L6R1I2"/>
<evidence type="ECO:0000313" key="3">
    <source>
        <dbReference type="Proteomes" id="UP000275267"/>
    </source>
</evidence>
<evidence type="ECO:0000256" key="1">
    <source>
        <dbReference type="SAM" id="Phobius"/>
    </source>
</evidence>
<organism evidence="2 3">
    <name type="scientific">Panicum miliaceum</name>
    <name type="common">Proso millet</name>
    <name type="synonym">Broomcorn millet</name>
    <dbReference type="NCBI Taxonomy" id="4540"/>
    <lineage>
        <taxon>Eukaryota</taxon>
        <taxon>Viridiplantae</taxon>
        <taxon>Streptophyta</taxon>
        <taxon>Embryophyta</taxon>
        <taxon>Tracheophyta</taxon>
        <taxon>Spermatophyta</taxon>
        <taxon>Magnoliopsida</taxon>
        <taxon>Liliopsida</taxon>
        <taxon>Poales</taxon>
        <taxon>Poaceae</taxon>
        <taxon>PACMAD clade</taxon>
        <taxon>Panicoideae</taxon>
        <taxon>Panicodae</taxon>
        <taxon>Paniceae</taxon>
        <taxon>Panicinae</taxon>
        <taxon>Panicum</taxon>
        <taxon>Panicum sect. Panicum</taxon>
    </lineage>
</organism>